<sequence>MFSLLNVTVFLACLTAIFAEFIPNTGTQGTVVNPPDGTTPPSAPTLPTPPPPRYDPGLAAYKETHSDTMYDVNPVYQCNQTGIGYSVSEWYGICKDQCSSSTKRSIWNISLFDYQNFVASIPVFATTILSVTKTSHVSFFGTCLAYVSDERAIDMNYTDFISHIPRLLNSTSLRPGDTSIVDDTSSADCSYWSDNTRVGNIFTMDTDVWSLTITITGDLLIKNPYSLSYTPYNESAVFFNGKWFFWDSRDTHSAPECALSPAGDDSCSLNANLGILSCERSGIIINLNGLRSFDNTCVGSVNISSNNVPFRISSSLQHDPVRSKLYDLMSSTSPSYTGITALLETIGDTIDTLESTYCSALCDLSDRSFQTIVDDEDVVDTPNGPWLPVQDQGVIRLVPCGADINWLISIPLTVCVGSNLVKISRLGSSDAHWWDPQKTYYDPQESCDHESVNNYDSLTRRRQNISIVFWRGTAVLSYPYTGPIIWIPRGNPNSIRSSKWFPQIKNISDKASLTMSTLSATITQSIGRSINTSRDDSYIDYSTNQISFLAGKIWTDICIAASSVWNFATGTLKYGTAIIMALVATYIGGTLFRILTAPRRSSSWADM</sequence>
<feature type="compositionally biased region" description="Pro residues" evidence="1">
    <location>
        <begin position="37"/>
        <end position="53"/>
    </location>
</feature>
<accession>A0A8F8N2C3</accession>
<reference evidence="3" key="1">
    <citation type="submission" date="2020-11" db="EMBL/GenBank/DDBJ databases">
        <title>Plant Virus Collection isolate.</title>
        <authorList>
            <person name="Knierim D."/>
            <person name="Margaria P."/>
            <person name="Menzel W."/>
            <person name="Winter S."/>
        </authorList>
    </citation>
    <scope>NUCLEOTIDE SEQUENCE</scope>
    <source>
        <strain evidence="3">DSMZ PV-0719</strain>
    </source>
</reference>
<evidence type="ECO:0000313" key="3">
    <source>
        <dbReference type="EMBL" id="QYA72291.1"/>
    </source>
</evidence>
<organism evidence="3">
    <name type="scientific">Alphanucleorhabdovirus tuberosum</name>
    <dbReference type="NCBI Taxonomy" id="2749927"/>
    <lineage>
        <taxon>Viruses</taxon>
        <taxon>Riboviria</taxon>
        <taxon>Orthornavirae</taxon>
        <taxon>Negarnaviricota</taxon>
        <taxon>Haploviricotina</taxon>
        <taxon>Monjiviricetes</taxon>
        <taxon>Mononegavirales</taxon>
        <taxon>Rhabdoviridae</taxon>
        <taxon>Betarhabdovirinae</taxon>
        <taxon>Alphanucleorhabdovirus</taxon>
    </lineage>
</organism>
<keyword evidence="2" id="KW-0812">Transmembrane</keyword>
<evidence type="ECO:0000256" key="2">
    <source>
        <dbReference type="SAM" id="Phobius"/>
    </source>
</evidence>
<name>A0A8F8N2C3_9RHAB</name>
<protein>
    <submittedName>
        <fullName evidence="3">Glycoprotein</fullName>
    </submittedName>
</protein>
<dbReference type="EMBL" id="MW274718">
    <property type="protein sequence ID" value="QYA72291.1"/>
    <property type="molecule type" value="Viral_cRNA"/>
</dbReference>
<proteinExistence type="predicted"/>
<keyword evidence="2" id="KW-0472">Membrane</keyword>
<feature type="transmembrane region" description="Helical" evidence="2">
    <location>
        <begin position="574"/>
        <end position="595"/>
    </location>
</feature>
<keyword evidence="2" id="KW-1133">Transmembrane helix</keyword>
<feature type="region of interest" description="Disordered" evidence="1">
    <location>
        <begin position="29"/>
        <end position="53"/>
    </location>
</feature>
<evidence type="ECO:0000256" key="1">
    <source>
        <dbReference type="SAM" id="MobiDB-lite"/>
    </source>
</evidence>